<dbReference type="RefSeq" id="WP_200122920.1">
    <property type="nucleotide sequence ID" value="NZ_JAEILV010000009.1"/>
</dbReference>
<sequence>MGYEIVSRFKTIIWSRLLESKVVRQEMNITLRKSSKGCSYVLVEDVGLNWHAFPGFASDLLSKMSAKNVRHLFCGEVFDAHVYHFEWQGAECELFFDEWPGVFTIEALDSSQVGDDFIKDLLNCVVSHKA</sequence>
<comment type="caution">
    <text evidence="1">The sequence shown here is derived from an EMBL/GenBank/DDBJ whole genome shotgun (WGS) entry which is preliminary data.</text>
</comment>
<dbReference type="EMBL" id="JAFLRD010000010">
    <property type="protein sequence ID" value="MBO0416483.1"/>
    <property type="molecule type" value="Genomic_DNA"/>
</dbReference>
<gene>
    <name evidence="1" type="ORF">J1C50_13295</name>
</gene>
<accession>A0ABS3GQH0</accession>
<keyword evidence="2" id="KW-1185">Reference proteome</keyword>
<proteinExistence type="predicted"/>
<name>A0ABS3GQH0_9NEIS</name>
<dbReference type="Proteomes" id="UP000664349">
    <property type="component" value="Unassembled WGS sequence"/>
</dbReference>
<evidence type="ECO:0000313" key="2">
    <source>
        <dbReference type="Proteomes" id="UP000664349"/>
    </source>
</evidence>
<organism evidence="1 2">
    <name type="scientific">Chromobacterium haemolyticum</name>
    <dbReference type="NCBI Taxonomy" id="394935"/>
    <lineage>
        <taxon>Bacteria</taxon>
        <taxon>Pseudomonadati</taxon>
        <taxon>Pseudomonadota</taxon>
        <taxon>Betaproteobacteria</taxon>
        <taxon>Neisseriales</taxon>
        <taxon>Chromobacteriaceae</taxon>
        <taxon>Chromobacterium</taxon>
    </lineage>
</organism>
<protein>
    <submittedName>
        <fullName evidence="1">Uncharacterized protein</fullName>
    </submittedName>
</protein>
<evidence type="ECO:0000313" key="1">
    <source>
        <dbReference type="EMBL" id="MBO0416483.1"/>
    </source>
</evidence>
<reference evidence="1 2" key="1">
    <citation type="submission" date="2021-03" db="EMBL/GenBank/DDBJ databases">
        <title>First Case of infection caused by Chromobacterium haemolyticum derived from water in China.</title>
        <authorList>
            <person name="Chen J."/>
            <person name="Liu C."/>
        </authorList>
    </citation>
    <scope>NUCLEOTIDE SEQUENCE [LARGE SCALE GENOMIC DNA]</scope>
    <source>
        <strain evidence="1 2">WJ-5</strain>
    </source>
</reference>